<keyword evidence="1" id="KW-0238">DNA-binding</keyword>
<dbReference type="PROSITE" id="PS50937">
    <property type="entry name" value="HTH_MERR_2"/>
    <property type="match status" value="1"/>
</dbReference>
<dbReference type="Gene3D" id="1.10.1660.10">
    <property type="match status" value="1"/>
</dbReference>
<keyword evidence="4" id="KW-1185">Reference proteome</keyword>
<dbReference type="GO" id="GO:0003677">
    <property type="term" value="F:DNA binding"/>
    <property type="evidence" value="ECO:0007669"/>
    <property type="project" value="UniProtKB-KW"/>
</dbReference>
<organism evidence="3 4">
    <name type="scientific">Luteimicrobium xylanilyticum</name>
    <dbReference type="NCBI Taxonomy" id="1133546"/>
    <lineage>
        <taxon>Bacteria</taxon>
        <taxon>Bacillati</taxon>
        <taxon>Actinomycetota</taxon>
        <taxon>Actinomycetes</taxon>
        <taxon>Micrococcales</taxon>
        <taxon>Luteimicrobium</taxon>
    </lineage>
</organism>
<dbReference type="InterPro" id="IPR009061">
    <property type="entry name" value="DNA-bd_dom_put_sf"/>
</dbReference>
<sequence length="144" mass="15304">MTATTSAVGGLTIADAAAATGLTVHTLRYYERDGLMLDPVDRAPSGHRRYSEADLGWIVMLTRLRATGMGIAELREYATLCRDGDGNEGARLTLLRAHRDRVLAELEATREHLRAIDAKIGIYEGRLCGPGVSGPGVSGPVATG</sequence>
<dbReference type="PROSITE" id="PS00552">
    <property type="entry name" value="HTH_MERR_1"/>
    <property type="match status" value="1"/>
</dbReference>
<dbReference type="AlphaFoldDB" id="A0A5P9QFV5"/>
<dbReference type="InterPro" id="IPR047057">
    <property type="entry name" value="MerR_fam"/>
</dbReference>
<dbReference type="SUPFAM" id="SSF46955">
    <property type="entry name" value="Putative DNA-binding domain"/>
    <property type="match status" value="1"/>
</dbReference>
<dbReference type="KEGG" id="lxl:KDY119_03652"/>
<dbReference type="EMBL" id="CP045529">
    <property type="protein sequence ID" value="QFV00117.1"/>
    <property type="molecule type" value="Genomic_DNA"/>
</dbReference>
<protein>
    <submittedName>
        <fullName evidence="3">Putative HTH-type transcriptional regulator</fullName>
    </submittedName>
</protein>
<dbReference type="OrthoDB" id="9802039at2"/>
<gene>
    <name evidence="3" type="ORF">KDY119_03652</name>
</gene>
<dbReference type="CDD" id="cd01109">
    <property type="entry name" value="HTH_YyaN"/>
    <property type="match status" value="1"/>
</dbReference>
<feature type="domain" description="HTH merR-type" evidence="2">
    <location>
        <begin position="10"/>
        <end position="80"/>
    </location>
</feature>
<dbReference type="PANTHER" id="PTHR30204">
    <property type="entry name" value="REDOX-CYCLING DRUG-SENSING TRANSCRIPTIONAL ACTIVATOR SOXR"/>
    <property type="match status" value="1"/>
</dbReference>
<name>A0A5P9QFV5_9MICO</name>
<evidence type="ECO:0000313" key="3">
    <source>
        <dbReference type="EMBL" id="QFV00117.1"/>
    </source>
</evidence>
<proteinExistence type="predicted"/>
<dbReference type="PANTHER" id="PTHR30204:SF98">
    <property type="entry name" value="HTH-TYPE TRANSCRIPTIONAL REGULATOR ADHR"/>
    <property type="match status" value="1"/>
</dbReference>
<dbReference type="GO" id="GO:0003700">
    <property type="term" value="F:DNA-binding transcription factor activity"/>
    <property type="evidence" value="ECO:0007669"/>
    <property type="project" value="InterPro"/>
</dbReference>
<dbReference type="Proteomes" id="UP000326702">
    <property type="component" value="Chromosome"/>
</dbReference>
<evidence type="ECO:0000256" key="1">
    <source>
        <dbReference type="ARBA" id="ARBA00023125"/>
    </source>
</evidence>
<dbReference type="RefSeq" id="WP_051137022.1">
    <property type="nucleotide sequence ID" value="NZ_BAABIH010000009.1"/>
</dbReference>
<reference evidence="3 4" key="1">
    <citation type="submission" date="2019-10" db="EMBL/GenBank/DDBJ databases">
        <title>Genome sequence of Luteimicrobium xylanilyticum HY-24.</title>
        <authorList>
            <person name="Kim D.Y."/>
            <person name="Park H.-Y."/>
        </authorList>
    </citation>
    <scope>NUCLEOTIDE SEQUENCE [LARGE SCALE GENOMIC DNA]</scope>
    <source>
        <strain evidence="3 4">HY-24</strain>
    </source>
</reference>
<dbReference type="InterPro" id="IPR000551">
    <property type="entry name" value="MerR-type_HTH_dom"/>
</dbReference>
<evidence type="ECO:0000259" key="2">
    <source>
        <dbReference type="PROSITE" id="PS50937"/>
    </source>
</evidence>
<evidence type="ECO:0000313" key="4">
    <source>
        <dbReference type="Proteomes" id="UP000326702"/>
    </source>
</evidence>
<dbReference type="Pfam" id="PF13411">
    <property type="entry name" value="MerR_1"/>
    <property type="match status" value="1"/>
</dbReference>
<dbReference type="SMART" id="SM00422">
    <property type="entry name" value="HTH_MERR"/>
    <property type="match status" value="1"/>
</dbReference>
<accession>A0A5P9QFV5</accession>